<proteinExistence type="predicted"/>
<dbReference type="AlphaFoldDB" id="A0A699GHI6"/>
<feature type="compositionally biased region" description="Acidic residues" evidence="1">
    <location>
        <begin position="47"/>
        <end position="88"/>
    </location>
</feature>
<evidence type="ECO:0000313" key="2">
    <source>
        <dbReference type="EMBL" id="GEU28957.1"/>
    </source>
</evidence>
<name>A0A699GHI6_TANCI</name>
<sequence>MENVPPPNKNLNVPEEEPILDQAPADLVVYAPQWIGGQIQYNNNGWLEEDLDEDEDEDLEEEPEKEEIEDENMVNDEDDEGNEEDDTEFGSNFHIGESLAMRDLLAGNSKVYAPGPMCYDLKSVHRVVMKLTLDSAVRENRPKNSKMMKMITGLSKEFTELKIQNCRAKELSRWEAWVRGRIPNNLQFQEEPSIYTALVPRADDPYVMVRDVATDTQGDEDDNIDAPWDTQPFKPRGSPRDSQ</sequence>
<gene>
    <name evidence="2" type="ORF">Tci_000935</name>
</gene>
<dbReference type="EMBL" id="BKCJ010000033">
    <property type="protein sequence ID" value="GEU28957.1"/>
    <property type="molecule type" value="Genomic_DNA"/>
</dbReference>
<protein>
    <submittedName>
        <fullName evidence="2">Uncharacterized protein</fullName>
    </submittedName>
</protein>
<feature type="region of interest" description="Disordered" evidence="1">
    <location>
        <begin position="213"/>
        <end position="243"/>
    </location>
</feature>
<organism evidence="2">
    <name type="scientific">Tanacetum cinerariifolium</name>
    <name type="common">Dalmatian daisy</name>
    <name type="synonym">Chrysanthemum cinerariifolium</name>
    <dbReference type="NCBI Taxonomy" id="118510"/>
    <lineage>
        <taxon>Eukaryota</taxon>
        <taxon>Viridiplantae</taxon>
        <taxon>Streptophyta</taxon>
        <taxon>Embryophyta</taxon>
        <taxon>Tracheophyta</taxon>
        <taxon>Spermatophyta</taxon>
        <taxon>Magnoliopsida</taxon>
        <taxon>eudicotyledons</taxon>
        <taxon>Gunneridae</taxon>
        <taxon>Pentapetalae</taxon>
        <taxon>asterids</taxon>
        <taxon>campanulids</taxon>
        <taxon>Asterales</taxon>
        <taxon>Asteraceae</taxon>
        <taxon>Asteroideae</taxon>
        <taxon>Anthemideae</taxon>
        <taxon>Anthemidinae</taxon>
        <taxon>Tanacetum</taxon>
    </lineage>
</organism>
<feature type="region of interest" description="Disordered" evidence="1">
    <location>
        <begin position="45"/>
        <end position="90"/>
    </location>
</feature>
<evidence type="ECO:0000256" key="1">
    <source>
        <dbReference type="SAM" id="MobiDB-lite"/>
    </source>
</evidence>
<reference evidence="2" key="1">
    <citation type="journal article" date="2019" name="Sci. Rep.">
        <title>Draft genome of Tanacetum cinerariifolium, the natural source of mosquito coil.</title>
        <authorList>
            <person name="Yamashiro T."/>
            <person name="Shiraishi A."/>
            <person name="Satake H."/>
            <person name="Nakayama K."/>
        </authorList>
    </citation>
    <scope>NUCLEOTIDE SEQUENCE</scope>
</reference>
<comment type="caution">
    <text evidence="2">The sequence shown here is derived from an EMBL/GenBank/DDBJ whole genome shotgun (WGS) entry which is preliminary data.</text>
</comment>
<accession>A0A699GHI6</accession>